<organism evidence="1">
    <name type="scientific">marine sediment metagenome</name>
    <dbReference type="NCBI Taxonomy" id="412755"/>
    <lineage>
        <taxon>unclassified sequences</taxon>
        <taxon>metagenomes</taxon>
        <taxon>ecological metagenomes</taxon>
    </lineage>
</organism>
<gene>
    <name evidence="1" type="ORF">S12H4_25811</name>
</gene>
<feature type="non-terminal residue" evidence="1">
    <location>
        <position position="47"/>
    </location>
</feature>
<dbReference type="AlphaFoldDB" id="X1TBW1"/>
<protein>
    <submittedName>
        <fullName evidence="1">Uncharacterized protein</fullName>
    </submittedName>
</protein>
<accession>X1TBW1</accession>
<reference evidence="1" key="1">
    <citation type="journal article" date="2014" name="Front. Microbiol.">
        <title>High frequency of phylogenetically diverse reductive dehalogenase-homologous genes in deep subseafloor sedimentary metagenomes.</title>
        <authorList>
            <person name="Kawai M."/>
            <person name="Futagami T."/>
            <person name="Toyoda A."/>
            <person name="Takaki Y."/>
            <person name="Nishi S."/>
            <person name="Hori S."/>
            <person name="Arai W."/>
            <person name="Tsubouchi T."/>
            <person name="Morono Y."/>
            <person name="Uchiyama I."/>
            <person name="Ito T."/>
            <person name="Fujiyama A."/>
            <person name="Inagaki F."/>
            <person name="Takami H."/>
        </authorList>
    </citation>
    <scope>NUCLEOTIDE SEQUENCE</scope>
    <source>
        <strain evidence="1">Expedition CK06-06</strain>
    </source>
</reference>
<sequence length="47" mass="5532">MSTKYEYYNTRDDDSWLVFGVRLEAQTFTPSTAHKITSVKLKLYRNG</sequence>
<evidence type="ECO:0000313" key="1">
    <source>
        <dbReference type="EMBL" id="GAI77489.1"/>
    </source>
</evidence>
<comment type="caution">
    <text evidence="1">The sequence shown here is derived from an EMBL/GenBank/DDBJ whole genome shotgun (WGS) entry which is preliminary data.</text>
</comment>
<proteinExistence type="predicted"/>
<name>X1TBW1_9ZZZZ</name>
<dbReference type="EMBL" id="BARW01014584">
    <property type="protein sequence ID" value="GAI77489.1"/>
    <property type="molecule type" value="Genomic_DNA"/>
</dbReference>